<evidence type="ECO:0000256" key="3">
    <source>
        <dbReference type="ARBA" id="ARBA00022741"/>
    </source>
</evidence>
<dbReference type="InterPro" id="IPR051087">
    <property type="entry name" value="Mitochondrial_ACSM"/>
</dbReference>
<dbReference type="GO" id="GO:0004321">
    <property type="term" value="F:fatty-acyl-CoA synthase activity"/>
    <property type="evidence" value="ECO:0007669"/>
    <property type="project" value="TreeGrafter"/>
</dbReference>
<evidence type="ECO:0000259" key="5">
    <source>
        <dbReference type="Pfam" id="PF13193"/>
    </source>
</evidence>
<dbReference type="Pfam" id="PF13193">
    <property type="entry name" value="AMP-binding_C"/>
    <property type="match status" value="1"/>
</dbReference>
<evidence type="ECO:0000313" key="7">
    <source>
        <dbReference type="Proteomes" id="UP000077066"/>
    </source>
</evidence>
<keyword evidence="3" id="KW-0547">Nucleotide-binding</keyword>
<dbReference type="SUPFAM" id="SSF56801">
    <property type="entry name" value="Acetyl-CoA synthetase-like"/>
    <property type="match status" value="1"/>
</dbReference>
<comment type="caution">
    <text evidence="6">The sequence shown here is derived from an EMBL/GenBank/DDBJ whole genome shotgun (WGS) entry which is preliminary data.</text>
</comment>
<dbReference type="GO" id="GO:0003987">
    <property type="term" value="F:acetate-CoA ligase activity"/>
    <property type="evidence" value="ECO:0007669"/>
    <property type="project" value="UniProtKB-EC"/>
</dbReference>
<dbReference type="GO" id="GO:0006637">
    <property type="term" value="P:acyl-CoA metabolic process"/>
    <property type="evidence" value="ECO:0007669"/>
    <property type="project" value="TreeGrafter"/>
</dbReference>
<dbReference type="GO" id="GO:0005524">
    <property type="term" value="F:ATP binding"/>
    <property type="evidence" value="ECO:0007669"/>
    <property type="project" value="UniProtKB-KW"/>
</dbReference>
<dbReference type="EMBL" id="LWMT01000203">
    <property type="protein sequence ID" value="KZX13479.1"/>
    <property type="molecule type" value="Genomic_DNA"/>
</dbReference>
<dbReference type="Proteomes" id="UP000077066">
    <property type="component" value="Unassembled WGS sequence"/>
</dbReference>
<dbReference type="PANTHER" id="PTHR43605:SF10">
    <property type="entry name" value="ACYL-COA SYNTHETASE MEDIUM CHAIN FAMILY MEMBER 3"/>
    <property type="match status" value="1"/>
</dbReference>
<keyword evidence="7" id="KW-1185">Reference proteome</keyword>
<sequence length="61" mass="6886">MECLKCTITGTPDSTRGQVIKVTIVLAKGYTPSEELKKELQNHVKNVTASYKYPRIIEFIT</sequence>
<feature type="domain" description="AMP-binding enzyme C-terminal" evidence="5">
    <location>
        <begin position="6"/>
        <end position="60"/>
    </location>
</feature>
<dbReference type="PANTHER" id="PTHR43605">
    <property type="entry name" value="ACYL-COENZYME A SYNTHETASE"/>
    <property type="match status" value="1"/>
</dbReference>
<accession>A0A166BKC6</accession>
<dbReference type="InterPro" id="IPR045851">
    <property type="entry name" value="AMP-bd_C_sf"/>
</dbReference>
<keyword evidence="2 6" id="KW-0436">Ligase</keyword>
<dbReference type="PATRIC" id="fig|55758.3.peg.1148"/>
<dbReference type="InterPro" id="IPR025110">
    <property type="entry name" value="AMP-bd_C"/>
</dbReference>
<name>A0A166BKC6_9EURY</name>
<evidence type="ECO:0000256" key="4">
    <source>
        <dbReference type="ARBA" id="ARBA00022840"/>
    </source>
</evidence>
<organism evidence="6 7">
    <name type="scientific">Methanobrevibacter filiformis</name>
    <dbReference type="NCBI Taxonomy" id="55758"/>
    <lineage>
        <taxon>Archaea</taxon>
        <taxon>Methanobacteriati</taxon>
        <taxon>Methanobacteriota</taxon>
        <taxon>Methanomada group</taxon>
        <taxon>Methanobacteria</taxon>
        <taxon>Methanobacteriales</taxon>
        <taxon>Methanobacteriaceae</taxon>
        <taxon>Methanobrevibacter</taxon>
    </lineage>
</organism>
<protein>
    <submittedName>
        <fullName evidence="6">Acetyl-coenzyme A synthetase</fullName>
        <ecNumber evidence="6">6.2.1.1</ecNumber>
    </submittedName>
</protein>
<reference evidence="6 7" key="1">
    <citation type="submission" date="2016-04" db="EMBL/GenBank/DDBJ databases">
        <title>Genome sequence of Methanobrevibacter filiformis DSM 11501.</title>
        <authorList>
            <person name="Poehlein A."/>
            <person name="Seedorf H."/>
            <person name="Daniel R."/>
        </authorList>
    </citation>
    <scope>NUCLEOTIDE SEQUENCE [LARGE SCALE GENOMIC DNA]</scope>
    <source>
        <strain evidence="6 7">DSM 11501</strain>
    </source>
</reference>
<proteinExistence type="inferred from homology"/>
<gene>
    <name evidence="6" type="primary">acsA_3</name>
    <name evidence="6" type="ORF">MBFIL_10010</name>
</gene>
<dbReference type="GO" id="GO:0006633">
    <property type="term" value="P:fatty acid biosynthetic process"/>
    <property type="evidence" value="ECO:0007669"/>
    <property type="project" value="TreeGrafter"/>
</dbReference>
<dbReference type="EC" id="6.2.1.1" evidence="6"/>
<dbReference type="GO" id="GO:0015645">
    <property type="term" value="F:fatty acid ligase activity"/>
    <property type="evidence" value="ECO:0007669"/>
    <property type="project" value="TreeGrafter"/>
</dbReference>
<evidence type="ECO:0000256" key="1">
    <source>
        <dbReference type="ARBA" id="ARBA00006432"/>
    </source>
</evidence>
<dbReference type="Gene3D" id="3.30.300.30">
    <property type="match status" value="1"/>
</dbReference>
<dbReference type="STRING" id="55758.MBFIL_10010"/>
<comment type="similarity">
    <text evidence="1">Belongs to the ATP-dependent AMP-binding enzyme family.</text>
</comment>
<evidence type="ECO:0000256" key="2">
    <source>
        <dbReference type="ARBA" id="ARBA00022598"/>
    </source>
</evidence>
<keyword evidence="4" id="KW-0067">ATP-binding</keyword>
<dbReference type="AlphaFoldDB" id="A0A166BKC6"/>
<evidence type="ECO:0000313" key="6">
    <source>
        <dbReference type="EMBL" id="KZX13479.1"/>
    </source>
</evidence>